<evidence type="ECO:0000256" key="1">
    <source>
        <dbReference type="ARBA" id="ARBA00004613"/>
    </source>
</evidence>
<feature type="domain" description="Peptidase S1" evidence="10">
    <location>
        <begin position="66"/>
        <end position="301"/>
    </location>
</feature>
<evidence type="ECO:0000256" key="5">
    <source>
        <dbReference type="ARBA" id="ARBA00022825"/>
    </source>
</evidence>
<dbReference type="CDD" id="cd00190">
    <property type="entry name" value="Tryp_SPc"/>
    <property type="match status" value="1"/>
</dbReference>
<evidence type="ECO:0000313" key="11">
    <source>
        <dbReference type="EMBL" id="WXI02744.1"/>
    </source>
</evidence>
<evidence type="ECO:0000256" key="9">
    <source>
        <dbReference type="SAM" id="SignalP"/>
    </source>
</evidence>
<dbReference type="GO" id="GO:0005576">
    <property type="term" value="C:extracellular region"/>
    <property type="evidence" value="ECO:0007669"/>
    <property type="project" value="UniProtKB-SubCell"/>
</dbReference>
<dbReference type="GO" id="GO:0004252">
    <property type="term" value="F:serine-type endopeptidase activity"/>
    <property type="evidence" value="ECO:0007669"/>
    <property type="project" value="InterPro"/>
</dbReference>
<protein>
    <submittedName>
        <fullName evidence="11">Venom S1 protease 26</fullName>
    </submittedName>
</protein>
<keyword evidence="2" id="KW-0964">Secreted</keyword>
<sequence length="314" mass="34232">MYFVLLLLLKFLILSSNNVDFVYGNGIDAYINAPSIEIDSSEHGISPGKQKSSCPCGWTNKLGSRIVGGSETGINEYPLMAGLANGDYGYIICGASIITAYHALTAAHCTVKEKGNPLAVIVGEHDVMTNDETDATRLHRIKTVIEHEKYEQVNQQYDISLLVLETKIEFNSKVGPACLPKSQKNLVDQVVKVLGWGKMRSRGHRARTLQKVNLRVIPLSICAETFAAEIPLNNPHQLCTFNHRKDACQGDSGGPVIWLDPDTNMYTQVGIVSYGSGCGSSSPGMNTDLAFFVDWIHQKIADTKPEAAVCTKAS</sequence>
<comment type="similarity">
    <text evidence="7">Belongs to the peptidase S1 family. CLIP subfamily.</text>
</comment>
<evidence type="ECO:0000256" key="4">
    <source>
        <dbReference type="ARBA" id="ARBA00022801"/>
    </source>
</evidence>
<organism evidence="11">
    <name type="scientific">Oncocephalus sp</name>
    <dbReference type="NCBI Taxonomy" id="2944721"/>
    <lineage>
        <taxon>Eukaryota</taxon>
        <taxon>Metazoa</taxon>
        <taxon>Ecdysozoa</taxon>
        <taxon>Arthropoda</taxon>
        <taxon>Hexapoda</taxon>
        <taxon>Insecta</taxon>
        <taxon>Pterygota</taxon>
        <taxon>Neoptera</taxon>
        <taxon>Paraneoptera</taxon>
        <taxon>Hemiptera</taxon>
        <taxon>Heteroptera</taxon>
        <taxon>Panheteroptera</taxon>
        <taxon>Cimicomorpha</taxon>
        <taxon>Reduviidae</taxon>
        <taxon>Stenopodainae</taxon>
        <taxon>Oncocephalus</taxon>
    </lineage>
</organism>
<dbReference type="EMBL" id="PP517494">
    <property type="protein sequence ID" value="WXI02744.1"/>
    <property type="molecule type" value="mRNA"/>
</dbReference>
<dbReference type="PROSITE" id="PS00134">
    <property type="entry name" value="TRYPSIN_HIS"/>
    <property type="match status" value="1"/>
</dbReference>
<dbReference type="InterPro" id="IPR018114">
    <property type="entry name" value="TRYPSIN_HIS"/>
</dbReference>
<dbReference type="PRINTS" id="PR00722">
    <property type="entry name" value="CHYMOTRYPSIN"/>
</dbReference>
<dbReference type="InterPro" id="IPR009003">
    <property type="entry name" value="Peptidase_S1_PA"/>
</dbReference>
<evidence type="ECO:0000256" key="3">
    <source>
        <dbReference type="ARBA" id="ARBA00022670"/>
    </source>
</evidence>
<evidence type="ECO:0000256" key="8">
    <source>
        <dbReference type="RuleBase" id="RU363034"/>
    </source>
</evidence>
<dbReference type="InterPro" id="IPR043504">
    <property type="entry name" value="Peptidase_S1_PA_chymotrypsin"/>
</dbReference>
<evidence type="ECO:0000256" key="2">
    <source>
        <dbReference type="ARBA" id="ARBA00022525"/>
    </source>
</evidence>
<evidence type="ECO:0000256" key="6">
    <source>
        <dbReference type="ARBA" id="ARBA00023157"/>
    </source>
</evidence>
<dbReference type="AlphaFoldDB" id="A0AB38ZEN1"/>
<dbReference type="PANTHER" id="PTHR24256">
    <property type="entry name" value="TRYPTASE-RELATED"/>
    <property type="match status" value="1"/>
</dbReference>
<dbReference type="InterPro" id="IPR001314">
    <property type="entry name" value="Peptidase_S1A"/>
</dbReference>
<accession>A0AB38ZEN1</accession>
<dbReference type="FunFam" id="2.40.10.10:FF:000015">
    <property type="entry name" value="Atrial natriuretic peptide-converting enzyme"/>
    <property type="match status" value="1"/>
</dbReference>
<dbReference type="SUPFAM" id="SSF50494">
    <property type="entry name" value="Trypsin-like serine proteases"/>
    <property type="match status" value="1"/>
</dbReference>
<evidence type="ECO:0000256" key="7">
    <source>
        <dbReference type="ARBA" id="ARBA00024195"/>
    </source>
</evidence>
<feature type="signal peptide" evidence="9">
    <location>
        <begin position="1"/>
        <end position="24"/>
    </location>
</feature>
<proteinExistence type="evidence at transcript level"/>
<evidence type="ECO:0000259" key="10">
    <source>
        <dbReference type="PROSITE" id="PS50240"/>
    </source>
</evidence>
<dbReference type="PROSITE" id="PS00135">
    <property type="entry name" value="TRYPSIN_SER"/>
    <property type="match status" value="1"/>
</dbReference>
<dbReference type="InterPro" id="IPR033116">
    <property type="entry name" value="TRYPSIN_SER"/>
</dbReference>
<dbReference type="GO" id="GO:0006508">
    <property type="term" value="P:proteolysis"/>
    <property type="evidence" value="ECO:0007669"/>
    <property type="project" value="UniProtKB-KW"/>
</dbReference>
<keyword evidence="5 8" id="KW-0720">Serine protease</keyword>
<keyword evidence="4 8" id="KW-0378">Hydrolase</keyword>
<dbReference type="Pfam" id="PF00089">
    <property type="entry name" value="Trypsin"/>
    <property type="match status" value="1"/>
</dbReference>
<name>A0AB38ZEN1_9HEMI</name>
<dbReference type="InterPro" id="IPR001254">
    <property type="entry name" value="Trypsin_dom"/>
</dbReference>
<dbReference type="Gene3D" id="2.40.10.10">
    <property type="entry name" value="Trypsin-like serine proteases"/>
    <property type="match status" value="1"/>
</dbReference>
<keyword evidence="3 8" id="KW-0645">Protease</keyword>
<keyword evidence="9" id="KW-0732">Signal</keyword>
<dbReference type="SMART" id="SM00020">
    <property type="entry name" value="Tryp_SPc"/>
    <property type="match status" value="1"/>
</dbReference>
<feature type="chain" id="PRO_5044228778" evidence="9">
    <location>
        <begin position="25"/>
        <end position="314"/>
    </location>
</feature>
<comment type="subcellular location">
    <subcellularLocation>
        <location evidence="1">Secreted</location>
    </subcellularLocation>
</comment>
<dbReference type="InterPro" id="IPR051487">
    <property type="entry name" value="Ser/Thr_Proteases_Immune/Dev"/>
</dbReference>
<keyword evidence="6" id="KW-1015">Disulfide bond</keyword>
<dbReference type="PROSITE" id="PS50240">
    <property type="entry name" value="TRYPSIN_DOM"/>
    <property type="match status" value="1"/>
</dbReference>
<reference evidence="11" key="1">
    <citation type="submission" date="2024-03" db="EMBL/GenBank/DDBJ databases">
        <title>Venom adaptation and exaptation during the trophic switch to blood-feeding by kissing bugs (Reduviidae: Triatominae).</title>
        <authorList>
            <person name="Zdenek C.N."/>
            <person name="Cardoso F.C."/>
            <person name="Robinson S.D."/>
            <person name="Mercedes R.S."/>
            <person name="Raidjoe E.R."/>
            <person name="Hernandez-Vargas M.J."/>
            <person name="Jin J."/>
            <person name="Corzo G."/>
            <person name="Vetter I."/>
            <person name="King G.F."/>
            <person name="Fry B.G."/>
            <person name="Walker A."/>
        </authorList>
    </citation>
    <scope>NUCLEOTIDE SEQUENCE</scope>
</reference>